<protein>
    <recommendedName>
        <fullName evidence="4">SprT-like domain-containing protein</fullName>
    </recommendedName>
</protein>
<feature type="compositionally biased region" description="Gly residues" evidence="1">
    <location>
        <begin position="193"/>
        <end position="204"/>
    </location>
</feature>
<dbReference type="RefSeq" id="WP_132107499.1">
    <property type="nucleotide sequence ID" value="NZ_SMLB01000062.1"/>
</dbReference>
<gene>
    <name evidence="2" type="ORF">E1262_27250</name>
</gene>
<evidence type="ECO:0000313" key="2">
    <source>
        <dbReference type="EMBL" id="TDD64787.1"/>
    </source>
</evidence>
<feature type="region of interest" description="Disordered" evidence="1">
    <location>
        <begin position="193"/>
        <end position="217"/>
    </location>
</feature>
<organism evidence="2 3">
    <name type="scientific">Jiangella aurantiaca</name>
    <dbReference type="NCBI Taxonomy" id="2530373"/>
    <lineage>
        <taxon>Bacteria</taxon>
        <taxon>Bacillati</taxon>
        <taxon>Actinomycetota</taxon>
        <taxon>Actinomycetes</taxon>
        <taxon>Jiangellales</taxon>
        <taxon>Jiangellaceae</taxon>
        <taxon>Jiangella</taxon>
    </lineage>
</organism>
<dbReference type="AlphaFoldDB" id="A0A4V2YR44"/>
<evidence type="ECO:0000313" key="3">
    <source>
        <dbReference type="Proteomes" id="UP000295217"/>
    </source>
</evidence>
<dbReference type="OrthoDB" id="4234112at2"/>
<keyword evidence="3" id="KW-1185">Reference proteome</keyword>
<comment type="caution">
    <text evidence="2">The sequence shown here is derived from an EMBL/GenBank/DDBJ whole genome shotgun (WGS) entry which is preliminary data.</text>
</comment>
<reference evidence="2 3" key="1">
    <citation type="submission" date="2019-02" db="EMBL/GenBank/DDBJ databases">
        <title>Draft genome sequences of novel Actinobacteria.</title>
        <authorList>
            <person name="Sahin N."/>
            <person name="Ay H."/>
            <person name="Saygin H."/>
        </authorList>
    </citation>
    <scope>NUCLEOTIDE SEQUENCE [LARGE SCALE GENOMIC DNA]</scope>
    <source>
        <strain evidence="2 3">8K307</strain>
    </source>
</reference>
<name>A0A4V2YR44_9ACTN</name>
<evidence type="ECO:0000256" key="1">
    <source>
        <dbReference type="SAM" id="MobiDB-lite"/>
    </source>
</evidence>
<accession>A0A4V2YR44</accession>
<proteinExistence type="predicted"/>
<dbReference type="EMBL" id="SMLB01000062">
    <property type="protein sequence ID" value="TDD64787.1"/>
    <property type="molecule type" value="Genomic_DNA"/>
</dbReference>
<evidence type="ECO:0008006" key="4">
    <source>
        <dbReference type="Google" id="ProtNLM"/>
    </source>
</evidence>
<dbReference type="Proteomes" id="UP000295217">
    <property type="component" value="Unassembled WGS sequence"/>
</dbReference>
<sequence length="257" mass="27715">MNTTAIIARTETGSQLVAALETVWRAIQARHPEVPDVVMITGSGKGMLGLTWGHFGHEFWANGRFRVNSDGVIERDRKHELFVSGETLGVGAVKTVQTLLHEATHAVAAVRGVKDTSRQHRYHNKRFLAIAEELGLEYRAERPDASLGFSSVEITDETRQSYADVVEQLDAAIVLTMELPEWARLLIGGGQGGTDGPGVHGGDGTRGRRPGSPGRKQGRWIKATCGCGRIVRAARTTFDAAPITCGGCGETFTVVDV</sequence>